<evidence type="ECO:0000256" key="1">
    <source>
        <dbReference type="SAM" id="MobiDB-lite"/>
    </source>
</evidence>
<dbReference type="Proteomes" id="UP000006038">
    <property type="component" value="Chromosome 6"/>
</dbReference>
<reference evidence="2" key="2">
    <citation type="submission" date="2013-04" db="UniProtKB">
        <authorList>
            <consortium name="EnsemblPlants"/>
        </authorList>
    </citation>
    <scope>IDENTIFICATION</scope>
</reference>
<reference evidence="2" key="1">
    <citation type="journal article" date="2013" name="Nat. Commun.">
        <title>Whole-genome sequencing of Oryza brachyantha reveals mechanisms underlying Oryza genome evolution.</title>
        <authorList>
            <person name="Chen J."/>
            <person name="Huang Q."/>
            <person name="Gao D."/>
            <person name="Wang J."/>
            <person name="Lang Y."/>
            <person name="Liu T."/>
            <person name="Li B."/>
            <person name="Bai Z."/>
            <person name="Luis Goicoechea J."/>
            <person name="Liang C."/>
            <person name="Chen C."/>
            <person name="Zhang W."/>
            <person name="Sun S."/>
            <person name="Liao Y."/>
            <person name="Zhang X."/>
            <person name="Yang L."/>
            <person name="Song C."/>
            <person name="Wang M."/>
            <person name="Shi J."/>
            <person name="Liu G."/>
            <person name="Liu J."/>
            <person name="Zhou H."/>
            <person name="Zhou W."/>
            <person name="Yu Q."/>
            <person name="An N."/>
            <person name="Chen Y."/>
            <person name="Cai Q."/>
            <person name="Wang B."/>
            <person name="Liu B."/>
            <person name="Min J."/>
            <person name="Huang Y."/>
            <person name="Wu H."/>
            <person name="Li Z."/>
            <person name="Zhang Y."/>
            <person name="Yin Y."/>
            <person name="Song W."/>
            <person name="Jiang J."/>
            <person name="Jackson S.A."/>
            <person name="Wing R.A."/>
            <person name="Wang J."/>
            <person name="Chen M."/>
        </authorList>
    </citation>
    <scope>NUCLEOTIDE SEQUENCE [LARGE SCALE GENOMIC DNA]</scope>
    <source>
        <strain evidence="2">cv. IRGC 101232</strain>
    </source>
</reference>
<organism evidence="2">
    <name type="scientific">Oryza brachyantha</name>
    <name type="common">malo sina</name>
    <dbReference type="NCBI Taxonomy" id="4533"/>
    <lineage>
        <taxon>Eukaryota</taxon>
        <taxon>Viridiplantae</taxon>
        <taxon>Streptophyta</taxon>
        <taxon>Embryophyta</taxon>
        <taxon>Tracheophyta</taxon>
        <taxon>Spermatophyta</taxon>
        <taxon>Magnoliopsida</taxon>
        <taxon>Liliopsida</taxon>
        <taxon>Poales</taxon>
        <taxon>Poaceae</taxon>
        <taxon>BOP clade</taxon>
        <taxon>Oryzoideae</taxon>
        <taxon>Oryzeae</taxon>
        <taxon>Oryzinae</taxon>
        <taxon>Oryza</taxon>
    </lineage>
</organism>
<sequence>MDLAGSHRDLHCIPHGKSGDETLDKSSKRMDFFLSAGQDVRHITRVDAFKRRRWRMRACGGQHRGWIFPSMIGSRAKDPRRFGVQTLKSSTSS</sequence>
<keyword evidence="3" id="KW-1185">Reference proteome</keyword>
<name>J3MGB7_ORYBR</name>
<dbReference type="AlphaFoldDB" id="J3MGB7"/>
<dbReference type="EnsemblPlants" id="OB06G30610.1">
    <property type="protein sequence ID" value="OB06G30610.1"/>
    <property type="gene ID" value="OB06G30610"/>
</dbReference>
<evidence type="ECO:0000313" key="2">
    <source>
        <dbReference type="EnsemblPlants" id="OB06G30610.1"/>
    </source>
</evidence>
<dbReference type="Gramene" id="OB06G30610.1">
    <property type="protein sequence ID" value="OB06G30610.1"/>
    <property type="gene ID" value="OB06G30610"/>
</dbReference>
<accession>J3MGB7</accession>
<feature type="region of interest" description="Disordered" evidence="1">
    <location>
        <begin position="1"/>
        <end position="23"/>
    </location>
</feature>
<proteinExistence type="predicted"/>
<evidence type="ECO:0000313" key="3">
    <source>
        <dbReference type="Proteomes" id="UP000006038"/>
    </source>
</evidence>
<dbReference type="HOGENOM" id="CLU_2403184_0_0_1"/>
<protein>
    <submittedName>
        <fullName evidence="2">Uncharacterized protein</fullName>
    </submittedName>
</protein>